<evidence type="ECO:0000256" key="2">
    <source>
        <dbReference type="ARBA" id="ARBA00007758"/>
    </source>
</evidence>
<dbReference type="OrthoDB" id="9799347at2"/>
<dbReference type="InterPro" id="IPR004799">
    <property type="entry name" value="Periplasmic_diS_OxRdtase_DsbE"/>
</dbReference>
<keyword evidence="5" id="KW-0676">Redox-active center</keyword>
<dbReference type="GO" id="GO:0005886">
    <property type="term" value="C:plasma membrane"/>
    <property type="evidence" value="ECO:0007669"/>
    <property type="project" value="UniProtKB-SubCell"/>
</dbReference>
<dbReference type="PANTHER" id="PTHR42852">
    <property type="entry name" value="THIOL:DISULFIDE INTERCHANGE PROTEIN DSBE"/>
    <property type="match status" value="1"/>
</dbReference>
<dbReference type="PANTHER" id="PTHR42852:SF6">
    <property type="entry name" value="THIOL:DISULFIDE INTERCHANGE PROTEIN DSBE"/>
    <property type="match status" value="1"/>
</dbReference>
<dbReference type="InterPro" id="IPR036249">
    <property type="entry name" value="Thioredoxin-like_sf"/>
</dbReference>
<dbReference type="GO" id="GO:0015036">
    <property type="term" value="F:disulfide oxidoreductase activity"/>
    <property type="evidence" value="ECO:0007669"/>
    <property type="project" value="InterPro"/>
</dbReference>
<keyword evidence="4" id="KW-1015">Disulfide bond</keyword>
<feature type="domain" description="Thioredoxin" evidence="7">
    <location>
        <begin position="37"/>
        <end position="178"/>
    </location>
</feature>
<gene>
    <name evidence="8" type="ORF">VIBR0546_18757</name>
</gene>
<dbReference type="EMBL" id="AEVS01000009">
    <property type="protein sequence ID" value="EGA67380.1"/>
    <property type="molecule type" value="Genomic_DNA"/>
</dbReference>
<evidence type="ECO:0000313" key="9">
    <source>
        <dbReference type="Proteomes" id="UP000004371"/>
    </source>
</evidence>
<organism evidence="8 9">
    <name type="scientific">Vibrio brasiliensis LMG 20546</name>
    <dbReference type="NCBI Taxonomy" id="945543"/>
    <lineage>
        <taxon>Bacteria</taxon>
        <taxon>Pseudomonadati</taxon>
        <taxon>Pseudomonadota</taxon>
        <taxon>Gammaproteobacteria</taxon>
        <taxon>Vibrionales</taxon>
        <taxon>Vibrionaceae</taxon>
        <taxon>Vibrio</taxon>
        <taxon>Vibrio oreintalis group</taxon>
    </lineage>
</organism>
<dbReference type="RefSeq" id="WP_006877735.1">
    <property type="nucleotide sequence ID" value="NZ_AEVS01000009.1"/>
</dbReference>
<evidence type="ECO:0000259" key="7">
    <source>
        <dbReference type="PROSITE" id="PS51352"/>
    </source>
</evidence>
<dbReference type="GO" id="GO:0030288">
    <property type="term" value="C:outer membrane-bounded periplasmic space"/>
    <property type="evidence" value="ECO:0007669"/>
    <property type="project" value="InterPro"/>
</dbReference>
<dbReference type="Proteomes" id="UP000004371">
    <property type="component" value="Unassembled WGS sequence"/>
</dbReference>
<keyword evidence="6" id="KW-0472">Membrane</keyword>
<keyword evidence="3" id="KW-0201">Cytochrome c-type biogenesis</keyword>
<comment type="similarity">
    <text evidence="2">Belongs to the thioredoxin family. DsbE subfamily.</text>
</comment>
<comment type="subcellular location">
    <subcellularLocation>
        <location evidence="1">Cell inner membrane</location>
        <topology evidence="1">Single-pass membrane protein</topology>
        <orientation evidence="1">Periplasmic side</orientation>
    </subcellularLocation>
</comment>
<keyword evidence="9" id="KW-1185">Reference proteome</keyword>
<dbReference type="AlphaFoldDB" id="E8LPH3"/>
<sequence>MALSSKHKITIFIIGLAGFIGFLVAGLNSQQFGPDTKPVVRQFPVMSVELLNSELPVNSTQLFSNDYQLVNVWASWCGICRQEHEYLNQLQQQGVTIVGLNYRDKRSGAVNYLGQLGNPYSEIIYDPKGMLSLDLGVVGTPETYLVTREGNIVYKHFGLLNERAWNKHFARYFEQGQS</sequence>
<dbReference type="NCBIfam" id="TIGR00385">
    <property type="entry name" value="dsbE"/>
    <property type="match status" value="1"/>
</dbReference>
<evidence type="ECO:0000256" key="3">
    <source>
        <dbReference type="ARBA" id="ARBA00022748"/>
    </source>
</evidence>
<proteinExistence type="inferred from homology"/>
<dbReference type="SUPFAM" id="SSF52833">
    <property type="entry name" value="Thioredoxin-like"/>
    <property type="match status" value="1"/>
</dbReference>
<dbReference type="InterPro" id="IPR050553">
    <property type="entry name" value="Thioredoxin_ResA/DsbE_sf"/>
</dbReference>
<keyword evidence="6" id="KW-1133">Transmembrane helix</keyword>
<evidence type="ECO:0000256" key="5">
    <source>
        <dbReference type="ARBA" id="ARBA00023284"/>
    </source>
</evidence>
<accession>E8LPH3</accession>
<keyword evidence="6" id="KW-0812">Transmembrane</keyword>
<dbReference type="Pfam" id="PF08534">
    <property type="entry name" value="Redoxin"/>
    <property type="match status" value="1"/>
</dbReference>
<dbReference type="GO" id="GO:0017004">
    <property type="term" value="P:cytochrome complex assembly"/>
    <property type="evidence" value="ECO:0007669"/>
    <property type="project" value="UniProtKB-KW"/>
</dbReference>
<comment type="caution">
    <text evidence="8">The sequence shown here is derived from an EMBL/GenBank/DDBJ whole genome shotgun (WGS) entry which is preliminary data.</text>
</comment>
<dbReference type="STRING" id="945543.VIBR0546_18757"/>
<dbReference type="InterPro" id="IPR013766">
    <property type="entry name" value="Thioredoxin_domain"/>
</dbReference>
<protein>
    <submittedName>
        <fullName evidence="8">Thiol:disulfide interchange protein DsbE</fullName>
    </submittedName>
</protein>
<name>E8LPH3_9VIBR</name>
<dbReference type="Gene3D" id="3.40.30.10">
    <property type="entry name" value="Glutaredoxin"/>
    <property type="match status" value="1"/>
</dbReference>
<evidence type="ECO:0000256" key="4">
    <source>
        <dbReference type="ARBA" id="ARBA00023157"/>
    </source>
</evidence>
<feature type="transmembrane region" description="Helical" evidence="6">
    <location>
        <begin position="9"/>
        <end position="27"/>
    </location>
</feature>
<evidence type="ECO:0000256" key="6">
    <source>
        <dbReference type="SAM" id="Phobius"/>
    </source>
</evidence>
<evidence type="ECO:0000256" key="1">
    <source>
        <dbReference type="ARBA" id="ARBA00004383"/>
    </source>
</evidence>
<evidence type="ECO:0000313" key="8">
    <source>
        <dbReference type="EMBL" id="EGA67380.1"/>
    </source>
</evidence>
<dbReference type="InterPro" id="IPR013740">
    <property type="entry name" value="Redoxin"/>
</dbReference>
<dbReference type="PROSITE" id="PS51352">
    <property type="entry name" value="THIOREDOXIN_2"/>
    <property type="match status" value="1"/>
</dbReference>
<reference evidence="8 9" key="1">
    <citation type="journal article" date="2012" name="Int. J. Syst. Evol. Microbiol.">
        <title>Vibrio caribbeanicus sp. nov., isolated from the marine sponge Scleritoderma cyanea.</title>
        <authorList>
            <person name="Hoffmann M."/>
            <person name="Monday S.R."/>
            <person name="Allard M.W."/>
            <person name="Strain E.A."/>
            <person name="Whittaker P."/>
            <person name="Naum M."/>
            <person name="McCarthy P.J."/>
            <person name="Lopez J.V."/>
            <person name="Fischer M."/>
            <person name="Brown E.W."/>
        </authorList>
    </citation>
    <scope>NUCLEOTIDE SEQUENCE [LARGE SCALE GENOMIC DNA]</scope>
    <source>
        <strain evidence="8 9">LMG 20546</strain>
    </source>
</reference>
<dbReference type="eggNOG" id="COG0526">
    <property type="taxonomic scope" value="Bacteria"/>
</dbReference>